<keyword evidence="2" id="KW-1003">Cell membrane</keyword>
<dbReference type="Gene3D" id="1.10.1760.20">
    <property type="match status" value="1"/>
</dbReference>
<dbReference type="GO" id="GO:0015225">
    <property type="term" value="F:biotin transmembrane transporter activity"/>
    <property type="evidence" value="ECO:0007669"/>
    <property type="project" value="UniProtKB-UniRule"/>
</dbReference>
<dbReference type="PANTHER" id="PTHR34295:SF1">
    <property type="entry name" value="BIOTIN TRANSPORTER BIOY"/>
    <property type="match status" value="1"/>
</dbReference>
<dbReference type="EMBL" id="WUUL01000005">
    <property type="protein sequence ID" value="MXQ53781.1"/>
    <property type="molecule type" value="Genomic_DNA"/>
</dbReference>
<feature type="transmembrane region" description="Helical" evidence="3">
    <location>
        <begin position="38"/>
        <end position="55"/>
    </location>
</feature>
<evidence type="ECO:0000313" key="5">
    <source>
        <dbReference type="Proteomes" id="UP000430692"/>
    </source>
</evidence>
<feature type="transmembrane region" description="Helical" evidence="3">
    <location>
        <begin position="117"/>
        <end position="139"/>
    </location>
</feature>
<evidence type="ECO:0000256" key="2">
    <source>
        <dbReference type="PIRNR" id="PIRNR016661"/>
    </source>
</evidence>
<evidence type="ECO:0000313" key="4">
    <source>
        <dbReference type="EMBL" id="MXQ53781.1"/>
    </source>
</evidence>
<proteinExistence type="inferred from homology"/>
<dbReference type="Proteomes" id="UP000430692">
    <property type="component" value="Unassembled WGS sequence"/>
</dbReference>
<keyword evidence="2" id="KW-0813">Transport</keyword>
<gene>
    <name evidence="4" type="ORF">GSM42_08595</name>
</gene>
<feature type="transmembrane region" description="Helical" evidence="3">
    <location>
        <begin position="89"/>
        <end position="105"/>
    </location>
</feature>
<dbReference type="AlphaFoldDB" id="A0A6I4VTG3"/>
<comment type="similarity">
    <text evidence="1 2">Belongs to the BioY family.</text>
</comment>
<accession>A0A6I4VTG3</accession>
<comment type="subcellular location">
    <subcellularLocation>
        <location evidence="2">Cell membrane</location>
        <topology evidence="2">Multi-pass membrane protein</topology>
    </subcellularLocation>
</comment>
<evidence type="ECO:0000256" key="3">
    <source>
        <dbReference type="SAM" id="Phobius"/>
    </source>
</evidence>
<keyword evidence="3" id="KW-1133">Transmembrane helix</keyword>
<dbReference type="InterPro" id="IPR003784">
    <property type="entry name" value="BioY"/>
</dbReference>
<feature type="transmembrane region" description="Helical" evidence="3">
    <location>
        <begin position="151"/>
        <end position="178"/>
    </location>
</feature>
<protein>
    <recommendedName>
        <fullName evidence="2">Biotin transporter</fullName>
    </recommendedName>
</protein>
<dbReference type="GO" id="GO:0005886">
    <property type="term" value="C:plasma membrane"/>
    <property type="evidence" value="ECO:0007669"/>
    <property type="project" value="UniProtKB-SubCell"/>
</dbReference>
<dbReference type="PANTHER" id="PTHR34295">
    <property type="entry name" value="BIOTIN TRANSPORTER BIOY"/>
    <property type="match status" value="1"/>
</dbReference>
<keyword evidence="3" id="KW-0812">Transmembrane</keyword>
<name>A0A6I4VTG3_9BACL</name>
<dbReference type="PIRSF" id="PIRSF016661">
    <property type="entry name" value="BioY"/>
    <property type="match status" value="1"/>
</dbReference>
<keyword evidence="2 3" id="KW-0472">Membrane</keyword>
<sequence length="196" mass="20972">MSSSSILIRNMILAALFAALLAISGQIAIPIGPVPITLQTMMVLLVGAILGSRWGTISVFVWILLAAVGAPVLSGGAGGIGILFGPTGGYIFGFLITAFLVGWSLERMGRNKQVAWWKLLLVFLIGSVVVINAVGFPWFLFVSHLPFSMDIFNKVFVVFLPGDIAKAVLAAILTYSLYRAMPSFSPQERVKKASKA</sequence>
<keyword evidence="5" id="KW-1185">Reference proteome</keyword>
<dbReference type="RefSeq" id="WP_160801143.1">
    <property type="nucleotide sequence ID" value="NZ_WUUL01000005.1"/>
</dbReference>
<organism evidence="4 5">
    <name type="scientific">Shimazuella alba</name>
    <dbReference type="NCBI Taxonomy" id="2690964"/>
    <lineage>
        <taxon>Bacteria</taxon>
        <taxon>Bacillati</taxon>
        <taxon>Bacillota</taxon>
        <taxon>Bacilli</taxon>
        <taxon>Bacillales</taxon>
        <taxon>Thermoactinomycetaceae</taxon>
        <taxon>Shimazuella</taxon>
    </lineage>
</organism>
<reference evidence="4 5" key="1">
    <citation type="submission" date="2019-12" db="EMBL/GenBank/DDBJ databases">
        <title>Whole-genome analyses of novel actinobacteria.</title>
        <authorList>
            <person name="Sahin N."/>
            <person name="Saygin H."/>
        </authorList>
    </citation>
    <scope>NUCLEOTIDE SEQUENCE [LARGE SCALE GENOMIC DNA]</scope>
    <source>
        <strain evidence="4 5">KC615</strain>
    </source>
</reference>
<comment type="caution">
    <text evidence="4">The sequence shown here is derived from an EMBL/GenBank/DDBJ whole genome shotgun (WGS) entry which is preliminary data.</text>
</comment>
<evidence type="ECO:0000256" key="1">
    <source>
        <dbReference type="ARBA" id="ARBA00010692"/>
    </source>
</evidence>
<feature type="transmembrane region" description="Helical" evidence="3">
    <location>
        <begin position="62"/>
        <end position="83"/>
    </location>
</feature>
<dbReference type="Pfam" id="PF02632">
    <property type="entry name" value="BioY"/>
    <property type="match status" value="1"/>
</dbReference>